<organism evidence="1 2">
    <name type="scientific">Polymorphospora lycopeni</name>
    <dbReference type="NCBI Taxonomy" id="3140240"/>
    <lineage>
        <taxon>Bacteria</taxon>
        <taxon>Bacillati</taxon>
        <taxon>Actinomycetota</taxon>
        <taxon>Actinomycetes</taxon>
        <taxon>Micromonosporales</taxon>
        <taxon>Micromonosporaceae</taxon>
        <taxon>Polymorphospora</taxon>
    </lineage>
</organism>
<evidence type="ECO:0008006" key="3">
    <source>
        <dbReference type="Google" id="ProtNLM"/>
    </source>
</evidence>
<evidence type="ECO:0000313" key="2">
    <source>
        <dbReference type="Proteomes" id="UP001582793"/>
    </source>
</evidence>
<keyword evidence="2" id="KW-1185">Reference proteome</keyword>
<dbReference type="PROSITE" id="PS51257">
    <property type="entry name" value="PROKAR_LIPOPROTEIN"/>
    <property type="match status" value="1"/>
</dbReference>
<dbReference type="RefSeq" id="WP_375732898.1">
    <property type="nucleotide sequence ID" value="NZ_JBCGDC010000005.1"/>
</dbReference>
<gene>
    <name evidence="1" type="ORF">AAFH96_02780</name>
</gene>
<dbReference type="Proteomes" id="UP001582793">
    <property type="component" value="Unassembled WGS sequence"/>
</dbReference>
<evidence type="ECO:0000313" key="1">
    <source>
        <dbReference type="EMBL" id="MFB6392032.1"/>
    </source>
</evidence>
<dbReference type="Gene3D" id="2.50.20.20">
    <property type="match status" value="1"/>
</dbReference>
<sequence length="271" mass="28590">MKTIRRTLAGLVAASLLAFGTTGCIRVWSHSPPEEDATPGVSATPDLRQALLDSTKVFDQGNFLYTVTGGSEDIVGVVDMASESTAAKLLFDIDGDPGTLEFILINEDVWVRIDYGDELNKAAGIDSWSDKYLLVDPARVPDVLDVEAGESDSPDPALAAALFQTATDVRDTGAGTYRGTVDLGKVADSALLDEGMLEALGAAAASIPFEARIDAEGRLVELGISTPAAGEVEAREIKIVYSEFGTAPPPRRPTAAQSMRAPEAAYELLTD</sequence>
<name>A0ABV5CJ80_9ACTN</name>
<dbReference type="EMBL" id="JBCGDC010000005">
    <property type="protein sequence ID" value="MFB6392032.1"/>
    <property type="molecule type" value="Genomic_DNA"/>
</dbReference>
<proteinExistence type="predicted"/>
<protein>
    <recommendedName>
        <fullName evidence="3">LppX_LprAFG lipoprotein</fullName>
    </recommendedName>
</protein>
<reference evidence="1 2" key="1">
    <citation type="submission" date="2024-04" db="EMBL/GenBank/DDBJ databases">
        <title>Polymorphospora sp. isolated from Baiyangdian Lake in Xiong'an New Area.</title>
        <authorList>
            <person name="Zhang X."/>
            <person name="Liu J."/>
        </authorList>
    </citation>
    <scope>NUCLEOTIDE SEQUENCE [LARGE SCALE GENOMIC DNA]</scope>
    <source>
        <strain evidence="1 2">2-325</strain>
    </source>
</reference>
<accession>A0ABV5CJ80</accession>
<comment type="caution">
    <text evidence="1">The sequence shown here is derived from an EMBL/GenBank/DDBJ whole genome shotgun (WGS) entry which is preliminary data.</text>
</comment>